<dbReference type="Proteomes" id="UP000183769">
    <property type="component" value="Unassembled WGS sequence"/>
</dbReference>
<sequence length="138" mass="14985">MAGFEGCDAADADGPPPSRYAERIERLAREARTARAAWGDGEVVDDPNEQRALEAARDGLGPVVACYVEARTGDDPPRFSAREHRLLRRATRDWLECFARCHGVDHDSDATVRSAAEVLLETHDVVAVAELLTGVSGE</sequence>
<evidence type="ECO:0000313" key="2">
    <source>
        <dbReference type="EMBL" id="SFP43563.1"/>
    </source>
</evidence>
<dbReference type="RefSeq" id="WP_074876783.1">
    <property type="nucleotide sequence ID" value="NZ_FOXI01000003.1"/>
</dbReference>
<gene>
    <name evidence="2" type="ORF">SAMN05216277_103347</name>
</gene>
<proteinExistence type="predicted"/>
<name>A0A1I5QBE5_9EURY</name>
<protein>
    <recommendedName>
        <fullName evidence="1">DUF8055 domain-containing protein</fullName>
    </recommendedName>
</protein>
<evidence type="ECO:0000313" key="3">
    <source>
        <dbReference type="Proteomes" id="UP000183769"/>
    </source>
</evidence>
<dbReference type="Pfam" id="PF26240">
    <property type="entry name" value="DUF8055"/>
    <property type="match status" value="1"/>
</dbReference>
<dbReference type="EMBL" id="FOXI01000003">
    <property type="protein sequence ID" value="SFP43563.1"/>
    <property type="molecule type" value="Genomic_DNA"/>
</dbReference>
<dbReference type="AlphaFoldDB" id="A0A1I5QBE5"/>
<keyword evidence="3" id="KW-1185">Reference proteome</keyword>
<accession>A0A1I5QBE5</accession>
<evidence type="ECO:0000259" key="1">
    <source>
        <dbReference type="Pfam" id="PF26240"/>
    </source>
</evidence>
<organism evidence="2 3">
    <name type="scientific">Halolamina pelagica</name>
    <dbReference type="NCBI Taxonomy" id="699431"/>
    <lineage>
        <taxon>Archaea</taxon>
        <taxon>Methanobacteriati</taxon>
        <taxon>Methanobacteriota</taxon>
        <taxon>Stenosarchaea group</taxon>
        <taxon>Halobacteria</taxon>
        <taxon>Halobacteriales</taxon>
        <taxon>Haloferacaceae</taxon>
    </lineage>
</organism>
<feature type="domain" description="DUF8055" evidence="1">
    <location>
        <begin position="18"/>
        <end position="136"/>
    </location>
</feature>
<reference evidence="3" key="1">
    <citation type="submission" date="2016-10" db="EMBL/GenBank/DDBJ databases">
        <authorList>
            <person name="Varghese N."/>
            <person name="Submissions S."/>
        </authorList>
    </citation>
    <scope>NUCLEOTIDE SEQUENCE [LARGE SCALE GENOMIC DNA]</scope>
    <source>
        <strain evidence="3">CGMCC 1.10329</strain>
    </source>
</reference>
<dbReference type="InterPro" id="IPR058368">
    <property type="entry name" value="DUF8055"/>
</dbReference>
<dbReference type="OrthoDB" id="339304at2157"/>